<sequence length="236" mass="26996">MKKKIDKKWKLHQNSATATKATTATPLLDKLPALKAETLAGKEPYVEEALAEYVGDKWFHWFFEDRCEMRVPVLSREKENNDVGGPDGAGYLLVPSTGGYEGHINKARCIMERKEYHCKKCRVHGVKVPRGKCPREKCGCDRGLQVVGFRCQHRRTLMEATSVKEREIFSQRNVSLYVGLQDDICLAAGIYYNSTVGSQHMSMSDMDMTQLFRKILLTFLKKEEQLKDNRSFRGLL</sequence>
<evidence type="ECO:0000313" key="1">
    <source>
        <dbReference type="EMBL" id="EEN63531.1"/>
    </source>
</evidence>
<dbReference type="InParanoid" id="C3Y862"/>
<reference evidence="1" key="1">
    <citation type="journal article" date="2008" name="Nature">
        <title>The amphioxus genome and the evolution of the chordate karyotype.</title>
        <authorList>
            <consortium name="US DOE Joint Genome Institute (JGI-PGF)"/>
            <person name="Putnam N.H."/>
            <person name="Butts T."/>
            <person name="Ferrier D.E.K."/>
            <person name="Furlong R.F."/>
            <person name="Hellsten U."/>
            <person name="Kawashima T."/>
            <person name="Robinson-Rechavi M."/>
            <person name="Shoguchi E."/>
            <person name="Terry A."/>
            <person name="Yu J.-K."/>
            <person name="Benito-Gutierrez E.L."/>
            <person name="Dubchak I."/>
            <person name="Garcia-Fernandez J."/>
            <person name="Gibson-Brown J.J."/>
            <person name="Grigoriev I.V."/>
            <person name="Horton A.C."/>
            <person name="de Jong P.J."/>
            <person name="Jurka J."/>
            <person name="Kapitonov V.V."/>
            <person name="Kohara Y."/>
            <person name="Kuroki Y."/>
            <person name="Lindquist E."/>
            <person name="Lucas S."/>
            <person name="Osoegawa K."/>
            <person name="Pennacchio L.A."/>
            <person name="Salamov A.A."/>
            <person name="Satou Y."/>
            <person name="Sauka-Spengler T."/>
            <person name="Schmutz J."/>
            <person name="Shin-I T."/>
            <person name="Toyoda A."/>
            <person name="Bronner-Fraser M."/>
            <person name="Fujiyama A."/>
            <person name="Holland L.Z."/>
            <person name="Holland P.W.H."/>
            <person name="Satoh N."/>
            <person name="Rokhsar D.S."/>
        </authorList>
    </citation>
    <scope>NUCLEOTIDE SEQUENCE [LARGE SCALE GENOMIC DNA]</scope>
    <source>
        <strain evidence="1">S238N-H82</strain>
        <tissue evidence="1">Testes</tissue>
    </source>
</reference>
<dbReference type="EMBL" id="GG666491">
    <property type="protein sequence ID" value="EEN63531.1"/>
    <property type="molecule type" value="Genomic_DNA"/>
</dbReference>
<organism>
    <name type="scientific">Branchiostoma floridae</name>
    <name type="common">Florida lancelet</name>
    <name type="synonym">Amphioxus</name>
    <dbReference type="NCBI Taxonomy" id="7739"/>
    <lineage>
        <taxon>Eukaryota</taxon>
        <taxon>Metazoa</taxon>
        <taxon>Chordata</taxon>
        <taxon>Cephalochordata</taxon>
        <taxon>Leptocardii</taxon>
        <taxon>Amphioxiformes</taxon>
        <taxon>Branchiostomatidae</taxon>
        <taxon>Branchiostoma</taxon>
    </lineage>
</organism>
<name>C3Y862_BRAFL</name>
<gene>
    <name evidence="1" type="ORF">BRAFLDRAFT_69952</name>
</gene>
<dbReference type="AlphaFoldDB" id="C3Y862"/>
<proteinExistence type="predicted"/>
<accession>C3Y862</accession>
<protein>
    <submittedName>
        <fullName evidence="1">Uncharacterized protein</fullName>
    </submittedName>
</protein>